<feature type="repeat" description="TPR" evidence="4">
    <location>
        <begin position="9"/>
        <end position="42"/>
    </location>
</feature>
<dbReference type="SMART" id="SM00271">
    <property type="entry name" value="DnaJ"/>
    <property type="match status" value="1"/>
</dbReference>
<dbReference type="InterPro" id="IPR018253">
    <property type="entry name" value="DnaJ_domain_CS"/>
</dbReference>
<dbReference type="InterPro" id="IPR011990">
    <property type="entry name" value="TPR-like_helical_dom_sf"/>
</dbReference>
<sequence>MAQPKSKSAEEWIELGDTDFRNREYQQAISKYTNALEVDRENKRALLKRAETYQLMKKFIFALSDVDALIRIQPDHTQALSMKGQLALSLGLFDDAISALESLISLKPSNESTEKLRKAKLGKSLYQGLIKNTDGDTIDAKLGLDNDNSGPVAKACIQTITKLISEEVGARESLNLLIQRAHCALRAKLFPILTQDIKTIYAKESSNVEATILYTKYLYLLGDISNAKNTIKNKCLRVDPEHKACKELFKLLKQAESLHEKATSDFASGHHLQAVKSFKAYIDLMEDKDSKNILPGVDLTDTKAKLCESYSEAQDHTIADDGIKYCTTLIDSLGDENSEYKMACLISRAQLHVLQEDFDKAKSDANRVRESEHANKHQQKIQQILGRVQQQERINSQKDYYKALGFDRKKKNEVSQDDIRKSYRKLVKLYHPDKHKTPQEKEKAAKKYKEVTEAYEVLSDETKRRQYDAGEFDTQHGHGDQGGGFHHGHPFSSFFQEGGFPGGGGFRFHFG</sequence>
<dbReference type="EMBL" id="PYSW02000022">
    <property type="protein sequence ID" value="KAG2382929.1"/>
    <property type="molecule type" value="Genomic_DNA"/>
</dbReference>
<dbReference type="PANTHER" id="PTHR44140:SF2">
    <property type="entry name" value="LD25575P"/>
    <property type="match status" value="1"/>
</dbReference>
<dbReference type="RefSeq" id="XP_044548608.1">
    <property type="nucleotide sequence ID" value="XM_044694585.1"/>
</dbReference>
<dbReference type="AlphaFoldDB" id="A0AA88GPS6"/>
<dbReference type="InterPro" id="IPR019734">
    <property type="entry name" value="TPR_rpt"/>
</dbReference>
<evidence type="ECO:0000313" key="7">
    <source>
        <dbReference type="Proteomes" id="UP000816034"/>
    </source>
</evidence>
<evidence type="ECO:0000256" key="3">
    <source>
        <dbReference type="ARBA" id="ARBA00022824"/>
    </source>
</evidence>
<dbReference type="Pfam" id="PF13432">
    <property type="entry name" value="TPR_16"/>
    <property type="match status" value="2"/>
</dbReference>
<keyword evidence="7" id="KW-1185">Reference proteome</keyword>
<dbReference type="PANTHER" id="PTHR44140">
    <property type="entry name" value="LD25575P"/>
    <property type="match status" value="1"/>
</dbReference>
<protein>
    <recommendedName>
        <fullName evidence="5">J domain-containing protein</fullName>
    </recommendedName>
</protein>
<dbReference type="Proteomes" id="UP000816034">
    <property type="component" value="Unassembled WGS sequence"/>
</dbReference>
<dbReference type="PRINTS" id="PR00625">
    <property type="entry name" value="JDOMAIN"/>
</dbReference>
<accession>A0AA88GPS6</accession>
<dbReference type="GO" id="GO:0051787">
    <property type="term" value="F:misfolded protein binding"/>
    <property type="evidence" value="ECO:0007669"/>
    <property type="project" value="TreeGrafter"/>
</dbReference>
<evidence type="ECO:0000313" key="6">
    <source>
        <dbReference type="EMBL" id="KAG2382929.1"/>
    </source>
</evidence>
<keyword evidence="3" id="KW-0256">Endoplasmic reticulum</keyword>
<dbReference type="InterPro" id="IPR001623">
    <property type="entry name" value="DnaJ_domain"/>
</dbReference>
<dbReference type="GO" id="GO:0034975">
    <property type="term" value="P:protein folding in endoplasmic reticulum"/>
    <property type="evidence" value="ECO:0007669"/>
    <property type="project" value="TreeGrafter"/>
</dbReference>
<organism evidence="6 7">
    <name type="scientific">Naegleria lovaniensis</name>
    <name type="common">Amoeba</name>
    <dbReference type="NCBI Taxonomy" id="51637"/>
    <lineage>
        <taxon>Eukaryota</taxon>
        <taxon>Discoba</taxon>
        <taxon>Heterolobosea</taxon>
        <taxon>Tetramitia</taxon>
        <taxon>Eutetramitia</taxon>
        <taxon>Vahlkampfiidae</taxon>
        <taxon>Naegleria</taxon>
    </lineage>
</organism>
<dbReference type="Pfam" id="PF00226">
    <property type="entry name" value="DnaJ"/>
    <property type="match status" value="1"/>
</dbReference>
<dbReference type="SUPFAM" id="SSF46565">
    <property type="entry name" value="Chaperone J-domain"/>
    <property type="match status" value="1"/>
</dbReference>
<keyword evidence="2" id="KW-0732">Signal</keyword>
<proteinExistence type="predicted"/>
<dbReference type="SUPFAM" id="SSF48452">
    <property type="entry name" value="TPR-like"/>
    <property type="match status" value="1"/>
</dbReference>
<dbReference type="InterPro" id="IPR036869">
    <property type="entry name" value="J_dom_sf"/>
</dbReference>
<comment type="caution">
    <text evidence="6">The sequence shown here is derived from an EMBL/GenBank/DDBJ whole genome shotgun (WGS) entry which is preliminary data.</text>
</comment>
<dbReference type="PROSITE" id="PS50005">
    <property type="entry name" value="TPR"/>
    <property type="match status" value="2"/>
</dbReference>
<dbReference type="SMART" id="SM00028">
    <property type="entry name" value="TPR"/>
    <property type="match status" value="4"/>
</dbReference>
<feature type="domain" description="J" evidence="5">
    <location>
        <begin position="399"/>
        <end position="471"/>
    </location>
</feature>
<dbReference type="GO" id="GO:0051087">
    <property type="term" value="F:protein-folding chaperone binding"/>
    <property type="evidence" value="ECO:0007669"/>
    <property type="project" value="TreeGrafter"/>
</dbReference>
<evidence type="ECO:0000256" key="1">
    <source>
        <dbReference type="ARBA" id="ARBA00004240"/>
    </source>
</evidence>
<evidence type="ECO:0000256" key="4">
    <source>
        <dbReference type="PROSITE-ProRule" id="PRU00339"/>
    </source>
</evidence>
<gene>
    <name evidence="6" type="ORF">C9374_004896</name>
</gene>
<evidence type="ECO:0000256" key="2">
    <source>
        <dbReference type="ARBA" id="ARBA00022729"/>
    </source>
</evidence>
<dbReference type="InterPro" id="IPR051727">
    <property type="entry name" value="DnaJ_C3_Co-chaperones"/>
</dbReference>
<dbReference type="PROSITE" id="PS50076">
    <property type="entry name" value="DNAJ_2"/>
    <property type="match status" value="1"/>
</dbReference>
<dbReference type="CDD" id="cd06257">
    <property type="entry name" value="DnaJ"/>
    <property type="match status" value="1"/>
</dbReference>
<keyword evidence="4" id="KW-0802">TPR repeat</keyword>
<dbReference type="PROSITE" id="PS00636">
    <property type="entry name" value="DNAJ_1"/>
    <property type="match status" value="1"/>
</dbReference>
<name>A0AA88GPS6_NAELO</name>
<dbReference type="Gene3D" id="1.10.287.110">
    <property type="entry name" value="DnaJ domain"/>
    <property type="match status" value="1"/>
</dbReference>
<feature type="repeat" description="TPR" evidence="4">
    <location>
        <begin position="77"/>
        <end position="110"/>
    </location>
</feature>
<dbReference type="Gene3D" id="1.25.40.10">
    <property type="entry name" value="Tetratricopeptide repeat domain"/>
    <property type="match status" value="1"/>
</dbReference>
<dbReference type="GO" id="GO:0005783">
    <property type="term" value="C:endoplasmic reticulum"/>
    <property type="evidence" value="ECO:0007669"/>
    <property type="project" value="UniProtKB-SubCell"/>
</dbReference>
<comment type="subcellular location">
    <subcellularLocation>
        <location evidence="1">Endoplasmic reticulum</location>
    </subcellularLocation>
</comment>
<reference evidence="6 7" key="1">
    <citation type="journal article" date="2018" name="BMC Genomics">
        <title>The genome of Naegleria lovaniensis, the basis for a comparative approach to unravel pathogenicity factors of the human pathogenic amoeba N. fowleri.</title>
        <authorList>
            <person name="Liechti N."/>
            <person name="Schurch N."/>
            <person name="Bruggmann R."/>
            <person name="Wittwer M."/>
        </authorList>
    </citation>
    <scope>NUCLEOTIDE SEQUENCE [LARGE SCALE GENOMIC DNA]</scope>
    <source>
        <strain evidence="6 7">ATCC 30569</strain>
    </source>
</reference>
<dbReference type="GeneID" id="68097351"/>
<evidence type="ECO:0000259" key="5">
    <source>
        <dbReference type="PROSITE" id="PS50076"/>
    </source>
</evidence>